<dbReference type="Pfam" id="PF08385">
    <property type="entry name" value="DHC_N1"/>
    <property type="match status" value="1"/>
</dbReference>
<feature type="transmembrane region" description="Helical" evidence="1">
    <location>
        <begin position="34"/>
        <end position="57"/>
    </location>
</feature>
<feature type="domain" description="Dynein heavy chain tail" evidence="2">
    <location>
        <begin position="98"/>
        <end position="174"/>
    </location>
</feature>
<gene>
    <name evidence="3" type="ORF">KIPB_006854</name>
</gene>
<proteinExistence type="predicted"/>
<keyword evidence="4" id="KW-1185">Reference proteome</keyword>
<reference evidence="3 4" key="1">
    <citation type="journal article" date="2018" name="PLoS ONE">
        <title>The draft genome of Kipferlia bialata reveals reductive genome evolution in fornicate parasites.</title>
        <authorList>
            <person name="Tanifuji G."/>
            <person name="Takabayashi S."/>
            <person name="Kume K."/>
            <person name="Takagi M."/>
            <person name="Nakayama T."/>
            <person name="Kamikawa R."/>
            <person name="Inagaki Y."/>
            <person name="Hashimoto T."/>
        </authorList>
    </citation>
    <scope>NUCLEOTIDE SEQUENCE [LARGE SCALE GENOMIC DNA]</scope>
    <source>
        <strain evidence="3">NY0173</strain>
    </source>
</reference>
<protein>
    <submittedName>
        <fullName evidence="3">Dynein heavy chain</fullName>
    </submittedName>
</protein>
<feature type="non-terminal residue" evidence="3">
    <location>
        <position position="187"/>
    </location>
</feature>
<evidence type="ECO:0000259" key="2">
    <source>
        <dbReference type="Pfam" id="PF08385"/>
    </source>
</evidence>
<dbReference type="OrthoDB" id="64868at2759"/>
<keyword evidence="1" id="KW-0812">Transmembrane</keyword>
<accession>A0A9K3CXM3</accession>
<sequence>MEGNLSNPGGLEAPNAVYAVPVSEGQAKKSKKTLIIAVACVVAALVIAGGVVLYFVLKDDDLEPRNGQKHLALDSTLVIPDDISTANSSGANDLGLIQRCASVASEWAKVIEKTLIVANDVKPQGPGPMAEVDCWRRKAAVLARLYEQLTSSSVRDILKLLETARNKVHTRINSFRNQAMQIYTYTH</sequence>
<evidence type="ECO:0000256" key="1">
    <source>
        <dbReference type="SAM" id="Phobius"/>
    </source>
</evidence>
<keyword evidence="1" id="KW-1133">Transmembrane helix</keyword>
<organism evidence="3 4">
    <name type="scientific">Kipferlia bialata</name>
    <dbReference type="NCBI Taxonomy" id="797122"/>
    <lineage>
        <taxon>Eukaryota</taxon>
        <taxon>Metamonada</taxon>
        <taxon>Carpediemonas-like organisms</taxon>
        <taxon>Kipferlia</taxon>
    </lineage>
</organism>
<name>A0A9K3CXM3_9EUKA</name>
<evidence type="ECO:0000313" key="3">
    <source>
        <dbReference type="EMBL" id="GIQ85218.1"/>
    </source>
</evidence>
<dbReference type="AlphaFoldDB" id="A0A9K3CXM3"/>
<dbReference type="InterPro" id="IPR013594">
    <property type="entry name" value="Dynein_heavy_tail"/>
</dbReference>
<evidence type="ECO:0000313" key="4">
    <source>
        <dbReference type="Proteomes" id="UP000265618"/>
    </source>
</evidence>
<comment type="caution">
    <text evidence="3">The sequence shown here is derived from an EMBL/GenBank/DDBJ whole genome shotgun (WGS) entry which is preliminary data.</text>
</comment>
<dbReference type="EMBL" id="BDIP01001827">
    <property type="protein sequence ID" value="GIQ85218.1"/>
    <property type="molecule type" value="Genomic_DNA"/>
</dbReference>
<keyword evidence="1" id="KW-0472">Membrane</keyword>
<dbReference type="Proteomes" id="UP000265618">
    <property type="component" value="Unassembled WGS sequence"/>
</dbReference>